<protein>
    <recommendedName>
        <fullName evidence="10">Small ribosomal subunit biogenesis GTPase RsgA</fullName>
        <ecNumber evidence="10">3.6.1.-</ecNumber>
    </recommendedName>
</protein>
<dbReference type="InterPro" id="IPR004881">
    <property type="entry name" value="Ribosome_biogen_GTPase_RsgA"/>
</dbReference>
<feature type="binding site" evidence="10">
    <location>
        <position position="281"/>
    </location>
    <ligand>
        <name>Zn(2+)</name>
        <dbReference type="ChEBI" id="CHEBI:29105"/>
    </ligand>
</feature>
<dbReference type="PROSITE" id="PS50936">
    <property type="entry name" value="ENGC_GTPASE"/>
    <property type="match status" value="1"/>
</dbReference>
<evidence type="ECO:0000256" key="10">
    <source>
        <dbReference type="HAMAP-Rule" id="MF_01820"/>
    </source>
</evidence>
<comment type="similarity">
    <text evidence="10">Belongs to the TRAFAC class YlqF/YawG GTPase family. RsgA subfamily.</text>
</comment>
<proteinExistence type="inferred from homology"/>
<dbReference type="RefSeq" id="WP_192540604.1">
    <property type="nucleotide sequence ID" value="NZ_JBQDKS010000024.1"/>
</dbReference>
<comment type="subunit">
    <text evidence="10">Monomer. Associates with 30S ribosomal subunit, binds 16S rRNA.</text>
</comment>
<evidence type="ECO:0000256" key="9">
    <source>
        <dbReference type="ARBA" id="ARBA00023134"/>
    </source>
</evidence>
<evidence type="ECO:0000256" key="2">
    <source>
        <dbReference type="ARBA" id="ARBA00022517"/>
    </source>
</evidence>
<evidence type="ECO:0000256" key="7">
    <source>
        <dbReference type="ARBA" id="ARBA00022833"/>
    </source>
</evidence>
<feature type="binding site" evidence="10">
    <location>
        <position position="289"/>
    </location>
    <ligand>
        <name>Zn(2+)</name>
        <dbReference type="ChEBI" id="CHEBI:29105"/>
    </ligand>
</feature>
<gene>
    <name evidence="10 13" type="primary">rsgA</name>
    <name evidence="13" type="ORF">EI167_02530</name>
</gene>
<dbReference type="Gene3D" id="3.40.50.300">
    <property type="entry name" value="P-loop containing nucleotide triphosphate hydrolases"/>
    <property type="match status" value="1"/>
</dbReference>
<keyword evidence="7 10" id="KW-0862">Zinc</keyword>
<keyword evidence="1 10" id="KW-0963">Cytoplasm</keyword>
<dbReference type="Gene3D" id="1.10.40.50">
    <property type="entry name" value="Probable gtpase engc, domain 3"/>
    <property type="match status" value="1"/>
</dbReference>
<dbReference type="PROSITE" id="PS51721">
    <property type="entry name" value="G_CP"/>
    <property type="match status" value="1"/>
</dbReference>
<feature type="domain" description="CP-type G" evidence="12">
    <location>
        <begin position="98"/>
        <end position="253"/>
    </location>
</feature>
<feature type="binding site" evidence="10">
    <location>
        <begin position="143"/>
        <end position="146"/>
    </location>
    <ligand>
        <name>GTP</name>
        <dbReference type="ChEBI" id="CHEBI:37565"/>
    </ligand>
</feature>
<evidence type="ECO:0000256" key="8">
    <source>
        <dbReference type="ARBA" id="ARBA00022884"/>
    </source>
</evidence>
<keyword evidence="14" id="KW-1185">Reference proteome</keyword>
<keyword evidence="3 10" id="KW-0479">Metal-binding</keyword>
<comment type="subcellular location">
    <subcellularLocation>
        <location evidence="10">Cytoplasm</location>
    </subcellularLocation>
</comment>
<dbReference type="Proteomes" id="UP000707245">
    <property type="component" value="Unassembled WGS sequence"/>
</dbReference>
<dbReference type="Pfam" id="PF03193">
    <property type="entry name" value="RsgA_GTPase"/>
    <property type="match status" value="1"/>
</dbReference>
<evidence type="ECO:0000259" key="11">
    <source>
        <dbReference type="PROSITE" id="PS50936"/>
    </source>
</evidence>
<dbReference type="SUPFAM" id="SSF52540">
    <property type="entry name" value="P-loop containing nucleoside triphosphate hydrolases"/>
    <property type="match status" value="1"/>
</dbReference>
<comment type="caution">
    <text evidence="13">The sequence shown here is derived from an EMBL/GenBank/DDBJ whole genome shotgun (WGS) entry which is preliminary data.</text>
</comment>
<keyword evidence="9 10" id="KW-0342">GTP-binding</keyword>
<sequence>MNTHLNLSQLGWRTFFQQQVTLDELETTLIARVIAYHRDHFIAQAENGCHKVQHHSTQSPLTVGDWLLLKQHEQHWLYYRLLERLTVLSRKGAGSKLTEQLIAANIDTLFIVSSHNKDFNLSRFERYLALAHQSGCTPVVVLTKRDQCEEPEQHLAQLAELDRHLIVLSVNALDNLSIEQLRPWCSSGQTVAFVGSSGVGKSSLVNGLSELPVATTAGIREDDSKGRHTTTHRALHVLEGGALLLDTPGVRELQLADCQHGVELAFSEISELAEQCRFADCYHQQEPGCKVQQALQQGRLTQRRLDNYHKLLKEQQHNARSLAQLRSHDRSLGRFYRNVQKDMRNLKGR</sequence>
<dbReference type="CDD" id="cd01854">
    <property type="entry name" value="YjeQ_EngC"/>
    <property type="match status" value="1"/>
</dbReference>
<accession>A0ABR9FHN8</accession>
<keyword evidence="4 10" id="KW-0699">rRNA-binding</keyword>
<feature type="domain" description="EngC GTPase" evidence="11">
    <location>
        <begin position="104"/>
        <end position="251"/>
    </location>
</feature>
<dbReference type="PANTHER" id="PTHR32120:SF10">
    <property type="entry name" value="SMALL RIBOSOMAL SUBUNIT BIOGENESIS GTPASE RSGA"/>
    <property type="match status" value="1"/>
</dbReference>
<evidence type="ECO:0000259" key="12">
    <source>
        <dbReference type="PROSITE" id="PS51721"/>
    </source>
</evidence>
<evidence type="ECO:0000256" key="6">
    <source>
        <dbReference type="ARBA" id="ARBA00022801"/>
    </source>
</evidence>
<dbReference type="EMBL" id="RRZA01000005">
    <property type="protein sequence ID" value="MBE0456339.1"/>
    <property type="molecule type" value="Genomic_DNA"/>
</dbReference>
<evidence type="ECO:0000256" key="4">
    <source>
        <dbReference type="ARBA" id="ARBA00022730"/>
    </source>
</evidence>
<feature type="binding site" evidence="10">
    <location>
        <begin position="195"/>
        <end position="203"/>
    </location>
    <ligand>
        <name>GTP</name>
        <dbReference type="ChEBI" id="CHEBI:37565"/>
    </ligand>
</feature>
<keyword evidence="6 10" id="KW-0378">Hydrolase</keyword>
<evidence type="ECO:0000256" key="3">
    <source>
        <dbReference type="ARBA" id="ARBA00022723"/>
    </source>
</evidence>
<feature type="binding site" evidence="10">
    <location>
        <position position="276"/>
    </location>
    <ligand>
        <name>Zn(2+)</name>
        <dbReference type="ChEBI" id="CHEBI:29105"/>
    </ligand>
</feature>
<evidence type="ECO:0000256" key="5">
    <source>
        <dbReference type="ARBA" id="ARBA00022741"/>
    </source>
</evidence>
<evidence type="ECO:0000313" key="14">
    <source>
        <dbReference type="Proteomes" id="UP000707245"/>
    </source>
</evidence>
<dbReference type="NCBIfam" id="TIGR00157">
    <property type="entry name" value="ribosome small subunit-dependent GTPase A"/>
    <property type="match status" value="1"/>
</dbReference>
<evidence type="ECO:0000313" key="13">
    <source>
        <dbReference type="EMBL" id="MBE0456339.1"/>
    </source>
</evidence>
<name>A0ABR9FHN8_9GAMM</name>
<evidence type="ECO:0000256" key="1">
    <source>
        <dbReference type="ARBA" id="ARBA00022490"/>
    </source>
</evidence>
<dbReference type="InterPro" id="IPR010914">
    <property type="entry name" value="RsgA_GTPase_dom"/>
</dbReference>
<keyword evidence="2 10" id="KW-0690">Ribosome biogenesis</keyword>
<keyword evidence="8 10" id="KW-0694">RNA-binding</keyword>
<dbReference type="HAMAP" id="MF_01820">
    <property type="entry name" value="GTPase_RsgA"/>
    <property type="match status" value="1"/>
</dbReference>
<dbReference type="InterPro" id="IPR027417">
    <property type="entry name" value="P-loop_NTPase"/>
</dbReference>
<dbReference type="InterPro" id="IPR030378">
    <property type="entry name" value="G_CP_dom"/>
</dbReference>
<reference evidence="13 14" key="1">
    <citation type="submission" date="2020-07" db="EMBL/GenBank/DDBJ databases">
        <title>Halophilic bacteria isolated from french cheeses.</title>
        <authorList>
            <person name="Kothe C.I."/>
            <person name="Farah-Kraiem B."/>
            <person name="Renault P."/>
            <person name="Dridi B."/>
        </authorList>
    </citation>
    <scope>NUCLEOTIDE SEQUENCE [LARGE SCALE GENOMIC DNA]</scope>
    <source>
        <strain evidence="13 14">FME14</strain>
    </source>
</reference>
<comment type="cofactor">
    <cofactor evidence="10">
        <name>Zn(2+)</name>
        <dbReference type="ChEBI" id="CHEBI:29105"/>
    </cofactor>
    <text evidence="10">Binds 1 zinc ion per subunit.</text>
</comment>
<feature type="binding site" evidence="10">
    <location>
        <position position="283"/>
    </location>
    <ligand>
        <name>Zn(2+)</name>
        <dbReference type="ChEBI" id="CHEBI:29105"/>
    </ligand>
</feature>
<dbReference type="EC" id="3.6.1.-" evidence="10"/>
<keyword evidence="5 10" id="KW-0547">Nucleotide-binding</keyword>
<comment type="function">
    <text evidence="10">One of several proteins that assist in the late maturation steps of the functional core of the 30S ribosomal subunit. Helps release RbfA from mature subunits. May play a role in the assembly of ribosomal proteins into the subunit. Circularly permuted GTPase that catalyzes slow GTP hydrolysis, GTPase activity is stimulated by the 30S ribosomal subunit.</text>
</comment>
<dbReference type="PANTHER" id="PTHR32120">
    <property type="entry name" value="SMALL RIBOSOMAL SUBUNIT BIOGENESIS GTPASE RSGA"/>
    <property type="match status" value="1"/>
</dbReference>
<organism evidence="13 14">
    <name type="scientific">Pseudoalteromonas prydzensis</name>
    <dbReference type="NCBI Taxonomy" id="182141"/>
    <lineage>
        <taxon>Bacteria</taxon>
        <taxon>Pseudomonadati</taxon>
        <taxon>Pseudomonadota</taxon>
        <taxon>Gammaproteobacteria</taxon>
        <taxon>Alteromonadales</taxon>
        <taxon>Pseudoalteromonadaceae</taxon>
        <taxon>Pseudoalteromonas</taxon>
    </lineage>
</organism>